<sequence length="87" mass="9340">MAPLSASSGVVRRCPPNSRNHATQSFDRVIGLKSPLGTNKPASTPLQPPFLPNHSKPNPTWPNDGHTKALPIARPAFQYEFVGKSGP</sequence>
<proteinExistence type="predicted"/>
<evidence type="ECO:0000313" key="2">
    <source>
        <dbReference type="EMBL" id="KAJ9707541.1"/>
    </source>
</evidence>
<feature type="compositionally biased region" description="Polar residues" evidence="1">
    <location>
        <begin position="36"/>
        <end position="45"/>
    </location>
</feature>
<name>A0AA39AH45_VITRO</name>
<evidence type="ECO:0000256" key="1">
    <source>
        <dbReference type="SAM" id="MobiDB-lite"/>
    </source>
</evidence>
<keyword evidence="3" id="KW-1185">Reference proteome</keyword>
<dbReference type="EMBL" id="JARBHA010000002">
    <property type="protein sequence ID" value="KAJ9707541.1"/>
    <property type="molecule type" value="Genomic_DNA"/>
</dbReference>
<feature type="compositionally biased region" description="Polar residues" evidence="1">
    <location>
        <begin position="17"/>
        <end position="26"/>
    </location>
</feature>
<accession>A0AA39AH45</accession>
<dbReference type="Proteomes" id="UP001168098">
    <property type="component" value="Unassembled WGS sequence"/>
</dbReference>
<protein>
    <submittedName>
        <fullName evidence="2">Uncharacterized protein</fullName>
    </submittedName>
</protein>
<organism evidence="2 3">
    <name type="scientific">Vitis rotundifolia</name>
    <name type="common">Muscadine grape</name>
    <dbReference type="NCBI Taxonomy" id="103349"/>
    <lineage>
        <taxon>Eukaryota</taxon>
        <taxon>Viridiplantae</taxon>
        <taxon>Streptophyta</taxon>
        <taxon>Embryophyta</taxon>
        <taxon>Tracheophyta</taxon>
        <taxon>Spermatophyta</taxon>
        <taxon>Magnoliopsida</taxon>
        <taxon>eudicotyledons</taxon>
        <taxon>Gunneridae</taxon>
        <taxon>Pentapetalae</taxon>
        <taxon>rosids</taxon>
        <taxon>Vitales</taxon>
        <taxon>Vitaceae</taxon>
        <taxon>Viteae</taxon>
        <taxon>Vitis</taxon>
    </lineage>
</organism>
<feature type="region of interest" description="Disordered" evidence="1">
    <location>
        <begin position="1"/>
        <end position="68"/>
    </location>
</feature>
<reference evidence="2 3" key="1">
    <citation type="journal article" date="2023" name="BMC Biotechnol.">
        <title>Vitis rotundifolia cv Carlos genome sequencing.</title>
        <authorList>
            <person name="Huff M."/>
            <person name="Hulse-Kemp A."/>
            <person name="Scheffler B."/>
            <person name="Youngblood R."/>
            <person name="Simpson S."/>
            <person name="Babiker E."/>
            <person name="Staton M."/>
        </authorList>
    </citation>
    <scope>NUCLEOTIDE SEQUENCE [LARGE SCALE GENOMIC DNA]</scope>
    <source>
        <tissue evidence="2">Leaf</tissue>
    </source>
</reference>
<comment type="caution">
    <text evidence="2">The sequence shown here is derived from an EMBL/GenBank/DDBJ whole genome shotgun (WGS) entry which is preliminary data.</text>
</comment>
<dbReference type="AlphaFoldDB" id="A0AA39AH45"/>
<gene>
    <name evidence="2" type="ORF">PVL29_002537</name>
</gene>
<evidence type="ECO:0000313" key="3">
    <source>
        <dbReference type="Proteomes" id="UP001168098"/>
    </source>
</evidence>